<name>A0A6J4PZE6_9BACT</name>
<protein>
    <submittedName>
        <fullName evidence="2">Uncharacterized protein</fullName>
    </submittedName>
</protein>
<feature type="transmembrane region" description="Helical" evidence="1">
    <location>
        <begin position="27"/>
        <end position="45"/>
    </location>
</feature>
<reference evidence="2" key="1">
    <citation type="submission" date="2020-02" db="EMBL/GenBank/DDBJ databases">
        <authorList>
            <person name="Meier V. D."/>
        </authorList>
    </citation>
    <scope>NUCLEOTIDE SEQUENCE</scope>
    <source>
        <strain evidence="2">AVDCRST_MAG74</strain>
    </source>
</reference>
<keyword evidence="1" id="KW-0812">Transmembrane</keyword>
<feature type="transmembrane region" description="Helical" evidence="1">
    <location>
        <begin position="5"/>
        <end position="21"/>
    </location>
</feature>
<keyword evidence="1" id="KW-1133">Transmembrane helix</keyword>
<accession>A0A6J4PZE6</accession>
<sequence>MERLFQITAVILIGVAAYFLWQENKDGTFIAAVLGAVAFFLSIRFQVKARLKQRENETAE</sequence>
<proteinExistence type="predicted"/>
<dbReference type="EMBL" id="CADCUR010000280">
    <property type="protein sequence ID" value="CAA9423579.1"/>
    <property type="molecule type" value="Genomic_DNA"/>
</dbReference>
<evidence type="ECO:0000256" key="1">
    <source>
        <dbReference type="SAM" id="Phobius"/>
    </source>
</evidence>
<dbReference type="AlphaFoldDB" id="A0A6J4PZE6"/>
<evidence type="ECO:0000313" key="2">
    <source>
        <dbReference type="EMBL" id="CAA9423579.1"/>
    </source>
</evidence>
<keyword evidence="1" id="KW-0472">Membrane</keyword>
<gene>
    <name evidence="2" type="ORF">AVDCRST_MAG74-3178</name>
</gene>
<organism evidence="2">
    <name type="scientific">uncultured Pyrinomonadaceae bacterium</name>
    <dbReference type="NCBI Taxonomy" id="2283094"/>
    <lineage>
        <taxon>Bacteria</taxon>
        <taxon>Pseudomonadati</taxon>
        <taxon>Acidobacteriota</taxon>
        <taxon>Blastocatellia</taxon>
        <taxon>Blastocatellales</taxon>
        <taxon>Pyrinomonadaceae</taxon>
        <taxon>environmental samples</taxon>
    </lineage>
</organism>